<protein>
    <submittedName>
        <fullName evidence="1">Uncharacterized protein</fullName>
    </submittedName>
</protein>
<dbReference type="EMBL" id="CM004404">
    <property type="protein sequence ID" value="KAG8633721.1"/>
    <property type="molecule type" value="Genomic_DNA"/>
</dbReference>
<gene>
    <name evidence="1" type="ORF">MANES_18G138097v8</name>
</gene>
<name>A0ACB7G0X3_MANES</name>
<comment type="caution">
    <text evidence="1">The sequence shown here is derived from an EMBL/GenBank/DDBJ whole genome shotgun (WGS) entry which is preliminary data.</text>
</comment>
<evidence type="ECO:0000313" key="1">
    <source>
        <dbReference type="EMBL" id="KAG8633721.1"/>
    </source>
</evidence>
<dbReference type="Proteomes" id="UP000091857">
    <property type="component" value="Chromosome 18"/>
</dbReference>
<accession>A0ACB7G0X3</accession>
<sequence length="100" mass="11962">MCQLDFYVFSLVRVMLQIWNPQFWLCSRGIKDKEEIIKIKARSFIAPIVIRMVVHDKHVEHCMADHHGLINFIVLAKQQFVLSNLMEKTCFHNLLINFRY</sequence>
<organism evidence="1 2">
    <name type="scientific">Manihot esculenta</name>
    <name type="common">Cassava</name>
    <name type="synonym">Jatropha manihot</name>
    <dbReference type="NCBI Taxonomy" id="3983"/>
    <lineage>
        <taxon>Eukaryota</taxon>
        <taxon>Viridiplantae</taxon>
        <taxon>Streptophyta</taxon>
        <taxon>Embryophyta</taxon>
        <taxon>Tracheophyta</taxon>
        <taxon>Spermatophyta</taxon>
        <taxon>Magnoliopsida</taxon>
        <taxon>eudicotyledons</taxon>
        <taxon>Gunneridae</taxon>
        <taxon>Pentapetalae</taxon>
        <taxon>rosids</taxon>
        <taxon>fabids</taxon>
        <taxon>Malpighiales</taxon>
        <taxon>Euphorbiaceae</taxon>
        <taxon>Crotonoideae</taxon>
        <taxon>Manihoteae</taxon>
        <taxon>Manihot</taxon>
    </lineage>
</organism>
<proteinExistence type="predicted"/>
<reference evidence="2" key="1">
    <citation type="journal article" date="2016" name="Nat. Biotechnol.">
        <title>Sequencing wild and cultivated cassava and related species reveals extensive interspecific hybridization and genetic diversity.</title>
        <authorList>
            <person name="Bredeson J.V."/>
            <person name="Lyons J.B."/>
            <person name="Prochnik S.E."/>
            <person name="Wu G.A."/>
            <person name="Ha C.M."/>
            <person name="Edsinger-Gonzales E."/>
            <person name="Grimwood J."/>
            <person name="Schmutz J."/>
            <person name="Rabbi I.Y."/>
            <person name="Egesi C."/>
            <person name="Nauluvula P."/>
            <person name="Lebot V."/>
            <person name="Ndunguru J."/>
            <person name="Mkamilo G."/>
            <person name="Bart R.S."/>
            <person name="Setter T.L."/>
            <person name="Gleadow R.M."/>
            <person name="Kulakow P."/>
            <person name="Ferguson M.E."/>
            <person name="Rounsley S."/>
            <person name="Rokhsar D.S."/>
        </authorList>
    </citation>
    <scope>NUCLEOTIDE SEQUENCE [LARGE SCALE GENOMIC DNA]</scope>
    <source>
        <strain evidence="2">cv. AM560-2</strain>
    </source>
</reference>
<keyword evidence="2" id="KW-1185">Reference proteome</keyword>
<evidence type="ECO:0000313" key="2">
    <source>
        <dbReference type="Proteomes" id="UP000091857"/>
    </source>
</evidence>